<dbReference type="Proteomes" id="UP000011715">
    <property type="component" value="Unassembled WGS sequence"/>
</dbReference>
<reference evidence="4" key="2">
    <citation type="submission" date="2010-05" db="EMBL/GenBank/DDBJ databases">
        <title>The genome sequence of Magnaporthe poae strain ATCC 64411.</title>
        <authorList>
            <person name="Ma L.-J."/>
            <person name="Dead R."/>
            <person name="Young S."/>
            <person name="Zeng Q."/>
            <person name="Koehrsen M."/>
            <person name="Alvarado L."/>
            <person name="Berlin A."/>
            <person name="Chapman S.B."/>
            <person name="Chen Z."/>
            <person name="Freedman E."/>
            <person name="Gellesch M."/>
            <person name="Goldberg J."/>
            <person name="Griggs A."/>
            <person name="Gujja S."/>
            <person name="Heilman E.R."/>
            <person name="Heiman D."/>
            <person name="Hepburn T."/>
            <person name="Howarth C."/>
            <person name="Jen D."/>
            <person name="Larson L."/>
            <person name="Mehta T."/>
            <person name="Neiman D."/>
            <person name="Pearson M."/>
            <person name="Roberts A."/>
            <person name="Saif S."/>
            <person name="Shea T."/>
            <person name="Shenoy N."/>
            <person name="Sisk P."/>
            <person name="Stolte C."/>
            <person name="Sykes S."/>
            <person name="Walk T."/>
            <person name="White J."/>
            <person name="Yandava C."/>
            <person name="Haas B."/>
            <person name="Nusbaum C."/>
            <person name="Birren B."/>
        </authorList>
    </citation>
    <scope>NUCLEOTIDE SEQUENCE [LARGE SCALE GENOMIC DNA]</scope>
    <source>
        <strain evidence="4">ATCC 64411 / 73-15</strain>
    </source>
</reference>
<proteinExistence type="predicted"/>
<dbReference type="InterPro" id="IPR023213">
    <property type="entry name" value="CAT-like_dom_sf"/>
</dbReference>
<dbReference type="eggNOG" id="ENOG502S6KB">
    <property type="taxonomic scope" value="Eukaryota"/>
</dbReference>
<dbReference type="OrthoDB" id="21502at2759"/>
<feature type="region of interest" description="Disordered" evidence="1">
    <location>
        <begin position="275"/>
        <end position="300"/>
    </location>
</feature>
<dbReference type="EMBL" id="ADBL01002635">
    <property type="status" value="NOT_ANNOTATED_CDS"/>
    <property type="molecule type" value="Genomic_DNA"/>
</dbReference>
<name>A0A0C4EC25_MAGP6</name>
<dbReference type="Gene3D" id="3.30.559.10">
    <property type="entry name" value="Chloramphenicol acetyltransferase-like domain"/>
    <property type="match status" value="1"/>
</dbReference>
<evidence type="ECO:0000313" key="4">
    <source>
        <dbReference type="Proteomes" id="UP000011715"/>
    </source>
</evidence>
<organism evidence="3 4">
    <name type="scientific">Magnaporthiopsis poae (strain ATCC 64411 / 73-15)</name>
    <name type="common">Kentucky bluegrass fungus</name>
    <name type="synonym">Magnaporthe poae</name>
    <dbReference type="NCBI Taxonomy" id="644358"/>
    <lineage>
        <taxon>Eukaryota</taxon>
        <taxon>Fungi</taxon>
        <taxon>Dikarya</taxon>
        <taxon>Ascomycota</taxon>
        <taxon>Pezizomycotina</taxon>
        <taxon>Sordariomycetes</taxon>
        <taxon>Sordariomycetidae</taxon>
        <taxon>Magnaporthales</taxon>
        <taxon>Magnaporthaceae</taxon>
        <taxon>Magnaporthiopsis</taxon>
    </lineage>
</organism>
<dbReference type="OMA" id="YSHVANG"/>
<sequence length="314" mass="34985">MAGFFWAAKPKRPPVVPTDTIIPVHYFDDNAINRSVLLYLTLRFDHVLDPGCLRGALERLMQLGGWRKLGARVRTNDQGRLEYHVPASYSAERPGFIYSHVANGGSIQDHPVASRIPRPTAQTAVYSDLGNLVDLARRSDGPRKLDDFLYSDEPQLSLHIVSFTDATLVSVSWLHTFMDAMGMSAVLRAWVSVLNGREADVPPVCNFDKDPLSSLGTAPTEPHVLAQRQLSGFNMLLFAVRYASDMIRYRDSQRTIYLPPQRLQAIKEDALRYLDDNNDEDDDATAAPPGSQKTTPSFLSDAHVDAVGRHGQRL</sequence>
<dbReference type="VEuPathDB" id="FungiDB:MAPG_10238"/>
<reference evidence="2" key="3">
    <citation type="submission" date="2011-03" db="EMBL/GenBank/DDBJ databases">
        <title>Annotation of Magnaporthe poae ATCC 64411.</title>
        <authorList>
            <person name="Ma L.-J."/>
            <person name="Dead R."/>
            <person name="Young S.K."/>
            <person name="Zeng Q."/>
            <person name="Gargeya S."/>
            <person name="Fitzgerald M."/>
            <person name="Haas B."/>
            <person name="Abouelleil A."/>
            <person name="Alvarado L."/>
            <person name="Arachchi H.M."/>
            <person name="Berlin A."/>
            <person name="Brown A."/>
            <person name="Chapman S.B."/>
            <person name="Chen Z."/>
            <person name="Dunbar C."/>
            <person name="Freedman E."/>
            <person name="Gearin G."/>
            <person name="Gellesch M."/>
            <person name="Goldberg J."/>
            <person name="Griggs A."/>
            <person name="Gujja S."/>
            <person name="Heiman D."/>
            <person name="Howarth C."/>
            <person name="Larson L."/>
            <person name="Lui A."/>
            <person name="MacDonald P.J.P."/>
            <person name="Mehta T."/>
            <person name="Montmayeur A."/>
            <person name="Murphy C."/>
            <person name="Neiman D."/>
            <person name="Pearson M."/>
            <person name="Priest M."/>
            <person name="Roberts A."/>
            <person name="Saif S."/>
            <person name="Shea T."/>
            <person name="Shenoy N."/>
            <person name="Sisk P."/>
            <person name="Stolte C."/>
            <person name="Sykes S."/>
            <person name="Yandava C."/>
            <person name="Wortman J."/>
            <person name="Nusbaum C."/>
            <person name="Birren B."/>
        </authorList>
    </citation>
    <scope>NUCLEOTIDE SEQUENCE</scope>
    <source>
        <strain evidence="2">ATCC 64411</strain>
    </source>
</reference>
<dbReference type="EnsemblFungi" id="MAPG_10238T0">
    <property type="protein sequence ID" value="MAPG_10238T0"/>
    <property type="gene ID" value="MAPG_10238"/>
</dbReference>
<evidence type="ECO:0000313" key="3">
    <source>
        <dbReference type="EnsemblFungi" id="MAPG_10238T0"/>
    </source>
</evidence>
<accession>A0A0C4EC25</accession>
<evidence type="ECO:0000256" key="1">
    <source>
        <dbReference type="SAM" id="MobiDB-lite"/>
    </source>
</evidence>
<dbReference type="EMBL" id="GL876977">
    <property type="protein sequence ID" value="KLU91721.1"/>
    <property type="molecule type" value="Genomic_DNA"/>
</dbReference>
<reference evidence="3" key="4">
    <citation type="journal article" date="2015" name="G3 (Bethesda)">
        <title>Genome sequences of three phytopathogenic species of the Magnaporthaceae family of fungi.</title>
        <authorList>
            <person name="Okagaki L.H."/>
            <person name="Nunes C.C."/>
            <person name="Sailsbery J."/>
            <person name="Clay B."/>
            <person name="Brown D."/>
            <person name="John T."/>
            <person name="Oh Y."/>
            <person name="Young N."/>
            <person name="Fitzgerald M."/>
            <person name="Haas B.J."/>
            <person name="Zeng Q."/>
            <person name="Young S."/>
            <person name="Adiconis X."/>
            <person name="Fan L."/>
            <person name="Levin J.Z."/>
            <person name="Mitchell T.K."/>
            <person name="Okubara P.A."/>
            <person name="Farman M.L."/>
            <person name="Kohn L.M."/>
            <person name="Birren B."/>
            <person name="Ma L.-J."/>
            <person name="Dean R.A."/>
        </authorList>
    </citation>
    <scope>NUCLEOTIDE SEQUENCE</scope>
    <source>
        <strain evidence="3">ATCC 64411 / 73-15</strain>
    </source>
</reference>
<dbReference type="AlphaFoldDB" id="A0A0C4EC25"/>
<protein>
    <submittedName>
        <fullName evidence="2 3">Uncharacterized protein</fullName>
    </submittedName>
</protein>
<keyword evidence="4" id="KW-1185">Reference proteome</keyword>
<reference evidence="2" key="1">
    <citation type="submission" date="2010-05" db="EMBL/GenBank/DDBJ databases">
        <title>The Genome Sequence of Magnaporthe poae strain ATCC 64411.</title>
        <authorList>
            <consortium name="The Broad Institute Genome Sequencing Platform"/>
            <consortium name="Broad Institute Genome Sequencing Center for Infectious Disease"/>
            <person name="Ma L.-J."/>
            <person name="Dead R."/>
            <person name="Young S."/>
            <person name="Zeng Q."/>
            <person name="Koehrsen M."/>
            <person name="Alvarado L."/>
            <person name="Berlin A."/>
            <person name="Chapman S.B."/>
            <person name="Chen Z."/>
            <person name="Freedman E."/>
            <person name="Gellesch M."/>
            <person name="Goldberg J."/>
            <person name="Griggs A."/>
            <person name="Gujja S."/>
            <person name="Heilman E.R."/>
            <person name="Heiman D."/>
            <person name="Hepburn T."/>
            <person name="Howarth C."/>
            <person name="Jen D."/>
            <person name="Larson L."/>
            <person name="Mehta T."/>
            <person name="Neiman D."/>
            <person name="Pearson M."/>
            <person name="Roberts A."/>
            <person name="Saif S."/>
            <person name="Shea T."/>
            <person name="Shenoy N."/>
            <person name="Sisk P."/>
            <person name="Stolte C."/>
            <person name="Sykes S."/>
            <person name="Walk T."/>
            <person name="White J."/>
            <person name="Yandava C."/>
            <person name="Haas B."/>
            <person name="Nusbaum C."/>
            <person name="Birren B."/>
        </authorList>
    </citation>
    <scope>NUCLEOTIDE SEQUENCE</scope>
    <source>
        <strain evidence="2">ATCC 64411</strain>
    </source>
</reference>
<gene>
    <name evidence="2" type="ORF">MAPG_10238</name>
</gene>
<reference evidence="3" key="5">
    <citation type="submission" date="2015-06" db="UniProtKB">
        <authorList>
            <consortium name="EnsemblFungi"/>
        </authorList>
    </citation>
    <scope>IDENTIFICATION</scope>
    <source>
        <strain evidence="3">ATCC 64411</strain>
    </source>
</reference>
<evidence type="ECO:0000313" key="2">
    <source>
        <dbReference type="EMBL" id="KLU91721.1"/>
    </source>
</evidence>